<evidence type="ECO:0000313" key="1">
    <source>
        <dbReference type="EMBL" id="KAK5974797.1"/>
    </source>
</evidence>
<dbReference type="AlphaFoldDB" id="A0AAN8F9N8"/>
<organism evidence="1 2">
    <name type="scientific">Trichostrongylus colubriformis</name>
    <name type="common">Black scour worm</name>
    <dbReference type="NCBI Taxonomy" id="6319"/>
    <lineage>
        <taxon>Eukaryota</taxon>
        <taxon>Metazoa</taxon>
        <taxon>Ecdysozoa</taxon>
        <taxon>Nematoda</taxon>
        <taxon>Chromadorea</taxon>
        <taxon>Rhabditida</taxon>
        <taxon>Rhabditina</taxon>
        <taxon>Rhabditomorpha</taxon>
        <taxon>Strongyloidea</taxon>
        <taxon>Trichostrongylidae</taxon>
        <taxon>Trichostrongylus</taxon>
    </lineage>
</organism>
<reference evidence="1 2" key="1">
    <citation type="submission" date="2019-10" db="EMBL/GenBank/DDBJ databases">
        <title>Assembly and Annotation for the nematode Trichostrongylus colubriformis.</title>
        <authorList>
            <person name="Martin J."/>
        </authorList>
    </citation>
    <scope>NUCLEOTIDE SEQUENCE [LARGE SCALE GENOMIC DNA]</scope>
    <source>
        <strain evidence="1">G859</strain>
        <tissue evidence="1">Whole worm</tissue>
    </source>
</reference>
<proteinExistence type="predicted"/>
<dbReference type="EMBL" id="WIXE01013788">
    <property type="protein sequence ID" value="KAK5974797.1"/>
    <property type="molecule type" value="Genomic_DNA"/>
</dbReference>
<accession>A0AAN8F9N8</accession>
<keyword evidence="2" id="KW-1185">Reference proteome</keyword>
<comment type="caution">
    <text evidence="1">The sequence shown here is derived from an EMBL/GenBank/DDBJ whole genome shotgun (WGS) entry which is preliminary data.</text>
</comment>
<evidence type="ECO:0000313" key="2">
    <source>
        <dbReference type="Proteomes" id="UP001331761"/>
    </source>
</evidence>
<name>A0AAN8F9N8_TRICO</name>
<dbReference type="Proteomes" id="UP001331761">
    <property type="component" value="Unassembled WGS sequence"/>
</dbReference>
<protein>
    <submittedName>
        <fullName evidence="1">Uncharacterized protein</fullName>
    </submittedName>
</protein>
<gene>
    <name evidence="1" type="ORF">GCK32_009252</name>
</gene>
<sequence>MVVYYLLYPENMKVRECDILLPVYVLHECHEEAIKKSAISLIEATVHHPKMAAFFNQNHGLINGLQHVARSANPLLSNLAKESLKTIMLGRCMPRSAPPPYMNYKEKANALSSLEVSTASTALPSAVPSPVQRRNRLGDESGFWMEPMEGAGEQIPEDFAIGDDPFVNVFCPTAVPQSSPPFSPSMNHSDMSDNALATNGEDAMQINSPQGPSETWDSPDPMHYSECGGYMATQMPTTTHPHHVGAAPTMGLYDHHHPSPMLYSTQPWHPPQMPAHPHSSDLGMYSMHDYYSPQNPPYLPPNPEYMQRYDQYHSQYGRFH</sequence>